<evidence type="ECO:0000256" key="3">
    <source>
        <dbReference type="ARBA" id="ARBA00022692"/>
    </source>
</evidence>
<dbReference type="InterPro" id="IPR035952">
    <property type="entry name" value="Rhomboid-like_sf"/>
</dbReference>
<name>A0A7H0GGM1_9BURK</name>
<dbReference type="GO" id="GO:0016020">
    <property type="term" value="C:membrane"/>
    <property type="evidence" value="ECO:0007669"/>
    <property type="project" value="UniProtKB-SubCell"/>
</dbReference>
<organism evidence="9 10">
    <name type="scientific">Diaphorobacter aerolatus</name>
    <dbReference type="NCBI Taxonomy" id="1288495"/>
    <lineage>
        <taxon>Bacteria</taxon>
        <taxon>Pseudomonadati</taxon>
        <taxon>Pseudomonadota</taxon>
        <taxon>Betaproteobacteria</taxon>
        <taxon>Burkholderiales</taxon>
        <taxon>Comamonadaceae</taxon>
        <taxon>Diaphorobacter</taxon>
    </lineage>
</organism>
<evidence type="ECO:0000259" key="8">
    <source>
        <dbReference type="Pfam" id="PF01694"/>
    </source>
</evidence>
<proteinExistence type="inferred from homology"/>
<dbReference type="PANTHER" id="PTHR43731:SF14">
    <property type="entry name" value="PRESENILIN-ASSOCIATED RHOMBOID-LIKE PROTEIN, MITOCHONDRIAL"/>
    <property type="match status" value="1"/>
</dbReference>
<dbReference type="Pfam" id="PF01694">
    <property type="entry name" value="Rhomboid"/>
    <property type="match status" value="1"/>
</dbReference>
<sequence length="544" mass="61288">MLTTCCSQCPSVFDTDATRHGLPLRRSYVAPRPRSRTSAKQPKNELTCCLIYSFKFCVSRIKDLTPALFWGWQESEEKTVARTAQVYARTALPVIELPLLIQYLESESKRKGSRITAPLVRQAKALYEKKQYGPLYELMWQERTFRQQLLDGKALPGDSPQYAQWEAARAAFSPVEPKPFTSRWAMSYEPGAGLQPVQALTSTFLHGSTAHLIGNMVFLFLFGFTLEMALGPFVYLAFYLLCGFGASLFAGLFYDNMGGFGLGASGAIAGLMAMYAVMYRMRRIRFFYMLAFYFNYAVWPALVVLPVWMAFELAQHFIGGREVAYMAHFGGLLVGAITMWLYMRVKAVETPVDEEGEKKKAALAQQEAVNQAIRHAQKHTHALDFNQATKAWRHAAKLAPGHLKILRSWFESARHAPASEDFHAAARSIFKLPGHTDAERQLQHHAWRSYCERAQPVPRITESTMHALARNFVRQGELADAQKLCRMLEGSATHPQWAGTLTMLVNGMAKTGKLEDARAWLPALQRDAPQEAITRWLAMQQPAA</sequence>
<evidence type="ECO:0000256" key="2">
    <source>
        <dbReference type="ARBA" id="ARBA00009045"/>
    </source>
</evidence>
<feature type="domain" description="Peptidase S54 rhomboid" evidence="8">
    <location>
        <begin position="197"/>
        <end position="344"/>
    </location>
</feature>
<dbReference type="GO" id="GO:0006508">
    <property type="term" value="P:proteolysis"/>
    <property type="evidence" value="ECO:0007669"/>
    <property type="project" value="UniProtKB-KW"/>
</dbReference>
<dbReference type="GO" id="GO:0004252">
    <property type="term" value="F:serine-type endopeptidase activity"/>
    <property type="evidence" value="ECO:0007669"/>
    <property type="project" value="InterPro"/>
</dbReference>
<feature type="transmembrane region" description="Helical" evidence="7">
    <location>
        <begin position="286"/>
        <end position="311"/>
    </location>
</feature>
<evidence type="ECO:0000256" key="6">
    <source>
        <dbReference type="ARBA" id="ARBA00023136"/>
    </source>
</evidence>
<dbReference type="InterPro" id="IPR022764">
    <property type="entry name" value="Peptidase_S54_rhomboid_dom"/>
</dbReference>
<keyword evidence="3 7" id="KW-0812">Transmembrane</keyword>
<keyword evidence="4" id="KW-0378">Hydrolase</keyword>
<comment type="subcellular location">
    <subcellularLocation>
        <location evidence="1">Membrane</location>
        <topology evidence="1">Multi-pass membrane protein</topology>
    </subcellularLocation>
</comment>
<dbReference type="PANTHER" id="PTHR43731">
    <property type="entry name" value="RHOMBOID PROTEASE"/>
    <property type="match status" value="1"/>
</dbReference>
<keyword evidence="10" id="KW-1185">Reference proteome</keyword>
<feature type="transmembrane region" description="Helical" evidence="7">
    <location>
        <begin position="233"/>
        <end position="254"/>
    </location>
</feature>
<feature type="transmembrane region" description="Helical" evidence="7">
    <location>
        <begin position="323"/>
        <end position="342"/>
    </location>
</feature>
<dbReference type="Gene3D" id="1.20.1540.10">
    <property type="entry name" value="Rhomboid-like"/>
    <property type="match status" value="1"/>
</dbReference>
<dbReference type="EMBL" id="CP060783">
    <property type="protein sequence ID" value="QNP47437.1"/>
    <property type="molecule type" value="Genomic_DNA"/>
</dbReference>
<feature type="transmembrane region" description="Helical" evidence="7">
    <location>
        <begin position="204"/>
        <end position="226"/>
    </location>
</feature>
<dbReference type="KEGG" id="daer:H9K75_14225"/>
<dbReference type="AlphaFoldDB" id="A0A7H0GGM1"/>
<dbReference type="Proteomes" id="UP000516028">
    <property type="component" value="Chromosome"/>
</dbReference>
<keyword evidence="9" id="KW-0645">Protease</keyword>
<feature type="transmembrane region" description="Helical" evidence="7">
    <location>
        <begin position="260"/>
        <end position="279"/>
    </location>
</feature>
<accession>A0A7H0GGM1</accession>
<keyword evidence="5 7" id="KW-1133">Transmembrane helix</keyword>
<protein>
    <submittedName>
        <fullName evidence="9">Rhomboid family intramembrane serine protease</fullName>
    </submittedName>
</protein>
<evidence type="ECO:0000256" key="1">
    <source>
        <dbReference type="ARBA" id="ARBA00004141"/>
    </source>
</evidence>
<evidence type="ECO:0000313" key="10">
    <source>
        <dbReference type="Proteomes" id="UP000516028"/>
    </source>
</evidence>
<dbReference type="InterPro" id="IPR050925">
    <property type="entry name" value="Rhomboid_protease_S54"/>
</dbReference>
<evidence type="ECO:0000313" key="9">
    <source>
        <dbReference type="EMBL" id="QNP47437.1"/>
    </source>
</evidence>
<reference evidence="9 10" key="1">
    <citation type="submission" date="2020-08" db="EMBL/GenBank/DDBJ databases">
        <title>Genome sequence of Diaphorobacter aerolatus KACC 16536T.</title>
        <authorList>
            <person name="Hyun D.-W."/>
            <person name="Bae J.-W."/>
        </authorList>
    </citation>
    <scope>NUCLEOTIDE SEQUENCE [LARGE SCALE GENOMIC DNA]</scope>
    <source>
        <strain evidence="9 10">KACC 16536</strain>
    </source>
</reference>
<dbReference type="SUPFAM" id="SSF144091">
    <property type="entry name" value="Rhomboid-like"/>
    <property type="match status" value="1"/>
</dbReference>
<evidence type="ECO:0000256" key="5">
    <source>
        <dbReference type="ARBA" id="ARBA00022989"/>
    </source>
</evidence>
<evidence type="ECO:0000256" key="4">
    <source>
        <dbReference type="ARBA" id="ARBA00022801"/>
    </source>
</evidence>
<comment type="similarity">
    <text evidence="2">Belongs to the peptidase S54 family.</text>
</comment>
<keyword evidence="6 7" id="KW-0472">Membrane</keyword>
<evidence type="ECO:0000256" key="7">
    <source>
        <dbReference type="SAM" id="Phobius"/>
    </source>
</evidence>
<gene>
    <name evidence="9" type="ORF">H9K75_14225</name>
</gene>